<dbReference type="AlphaFoldDB" id="A0A1F6EDK0"/>
<dbReference type="Gene3D" id="3.40.50.360">
    <property type="match status" value="1"/>
</dbReference>
<sequence>MEKKKVLVLLGHSDTETLTGEIANAYEEGARAAGHEVRRINIGELHFDPILHKGYKVIQELEPDLIRVQEDIKWCDHLVILYPNWWSSMPALLKGLFDRMWLPGFSFRYYKEGIGRRLHLWKRMMAKKTARVIVTSGARPFFIWLFVGDYTNEIARGVLWFVGFDVEVTLLGPSENISPRKKSRWLLKMHRLGERAK</sequence>
<reference evidence="4 5" key="1">
    <citation type="journal article" date="2016" name="Nat. Commun.">
        <title>Thousands of microbial genomes shed light on interconnected biogeochemical processes in an aquifer system.</title>
        <authorList>
            <person name="Anantharaman K."/>
            <person name="Brown C.T."/>
            <person name="Hug L.A."/>
            <person name="Sharon I."/>
            <person name="Castelle C.J."/>
            <person name="Probst A.J."/>
            <person name="Thomas B.C."/>
            <person name="Singh A."/>
            <person name="Wilkins M.J."/>
            <person name="Karaoz U."/>
            <person name="Brodie E.L."/>
            <person name="Williams K.H."/>
            <person name="Hubbard S.S."/>
            <person name="Banfield J.F."/>
        </authorList>
    </citation>
    <scope>NUCLEOTIDE SEQUENCE [LARGE SCALE GENOMIC DNA]</scope>
</reference>
<protein>
    <recommendedName>
        <fullName evidence="3">Flavodoxin-like fold domain-containing protein</fullName>
    </recommendedName>
</protein>
<evidence type="ECO:0000256" key="1">
    <source>
        <dbReference type="ARBA" id="ARBA00006252"/>
    </source>
</evidence>
<dbReference type="Proteomes" id="UP000179115">
    <property type="component" value="Unassembled WGS sequence"/>
</dbReference>
<dbReference type="Pfam" id="PF02525">
    <property type="entry name" value="Flavodoxin_2"/>
    <property type="match status" value="1"/>
</dbReference>
<dbReference type="SUPFAM" id="SSF52218">
    <property type="entry name" value="Flavoproteins"/>
    <property type="match status" value="1"/>
</dbReference>
<dbReference type="PANTHER" id="PTHR10204:SF34">
    <property type="entry name" value="NAD(P)H DEHYDROGENASE [QUINONE] 1 ISOFORM 1"/>
    <property type="match status" value="1"/>
</dbReference>
<proteinExistence type="inferred from homology"/>
<comment type="similarity">
    <text evidence="1">Belongs to the NAD(P)H dehydrogenase (quinone) family.</text>
</comment>
<organism evidence="4 5">
    <name type="scientific">Candidatus Kaiserbacteria bacterium RIFCSPLOWO2_01_FULL_51_21</name>
    <dbReference type="NCBI Taxonomy" id="1798508"/>
    <lineage>
        <taxon>Bacteria</taxon>
        <taxon>Candidatus Kaiseribacteriota</taxon>
    </lineage>
</organism>
<feature type="domain" description="Flavodoxin-like fold" evidence="3">
    <location>
        <begin position="4"/>
        <end position="172"/>
    </location>
</feature>
<dbReference type="InterPro" id="IPR051545">
    <property type="entry name" value="NAD(P)H_dehydrogenase_qn"/>
</dbReference>
<gene>
    <name evidence="4" type="ORF">A3A35_01950</name>
</gene>
<comment type="caution">
    <text evidence="4">The sequence shown here is derived from an EMBL/GenBank/DDBJ whole genome shotgun (WGS) entry which is preliminary data.</text>
</comment>
<evidence type="ECO:0000313" key="4">
    <source>
        <dbReference type="EMBL" id="OGG71743.1"/>
    </source>
</evidence>
<dbReference type="GO" id="GO:0005829">
    <property type="term" value="C:cytosol"/>
    <property type="evidence" value="ECO:0007669"/>
    <property type="project" value="TreeGrafter"/>
</dbReference>
<evidence type="ECO:0000259" key="3">
    <source>
        <dbReference type="Pfam" id="PF02525"/>
    </source>
</evidence>
<dbReference type="PANTHER" id="PTHR10204">
    <property type="entry name" value="NAD P H OXIDOREDUCTASE-RELATED"/>
    <property type="match status" value="1"/>
</dbReference>
<dbReference type="InterPro" id="IPR029039">
    <property type="entry name" value="Flavoprotein-like_sf"/>
</dbReference>
<dbReference type="EMBL" id="MFLV01000010">
    <property type="protein sequence ID" value="OGG71743.1"/>
    <property type="molecule type" value="Genomic_DNA"/>
</dbReference>
<accession>A0A1F6EDK0</accession>
<evidence type="ECO:0000313" key="5">
    <source>
        <dbReference type="Proteomes" id="UP000179115"/>
    </source>
</evidence>
<dbReference type="GO" id="GO:0003955">
    <property type="term" value="F:NAD(P)H dehydrogenase (quinone) activity"/>
    <property type="evidence" value="ECO:0007669"/>
    <property type="project" value="TreeGrafter"/>
</dbReference>
<keyword evidence="2" id="KW-0560">Oxidoreductase</keyword>
<dbReference type="STRING" id="1798508.A3A35_01950"/>
<name>A0A1F6EDK0_9BACT</name>
<dbReference type="InterPro" id="IPR003680">
    <property type="entry name" value="Flavodoxin_fold"/>
</dbReference>
<evidence type="ECO:0000256" key="2">
    <source>
        <dbReference type="ARBA" id="ARBA00023002"/>
    </source>
</evidence>